<keyword evidence="4" id="KW-1185">Reference proteome</keyword>
<evidence type="ECO:0000256" key="2">
    <source>
        <dbReference type="SAM" id="MobiDB-lite"/>
    </source>
</evidence>
<feature type="compositionally biased region" description="Polar residues" evidence="2">
    <location>
        <begin position="294"/>
        <end position="306"/>
    </location>
</feature>
<gene>
    <name evidence="3" type="ORF">GFSPODELE1_LOCUS8169</name>
</gene>
<evidence type="ECO:0000256" key="1">
    <source>
        <dbReference type="SAM" id="Coils"/>
    </source>
</evidence>
<accession>A0ABP1DVS2</accession>
<evidence type="ECO:0000313" key="3">
    <source>
        <dbReference type="EMBL" id="CAL1711089.1"/>
    </source>
</evidence>
<name>A0ABP1DVS2_9APHY</name>
<feature type="region of interest" description="Disordered" evidence="2">
    <location>
        <begin position="129"/>
        <end position="170"/>
    </location>
</feature>
<dbReference type="Proteomes" id="UP001497453">
    <property type="component" value="Chromosome 6"/>
</dbReference>
<keyword evidence="1" id="KW-0175">Coiled coil</keyword>
<proteinExistence type="predicted"/>
<dbReference type="EMBL" id="OZ037949">
    <property type="protein sequence ID" value="CAL1711089.1"/>
    <property type="molecule type" value="Genomic_DNA"/>
</dbReference>
<feature type="region of interest" description="Disordered" evidence="2">
    <location>
        <begin position="282"/>
        <end position="306"/>
    </location>
</feature>
<evidence type="ECO:0000313" key="4">
    <source>
        <dbReference type="Proteomes" id="UP001497453"/>
    </source>
</evidence>
<sequence length="378" mass="41796">MSHIPGLSKGKCIDIFLRYRDDRAAGIKFSSVPQPCDLPSPLFAQITEDLRTLGYYLPELKIPVLKLANDGIQASWVASEGGSEVQGLELLAKEKSKRELKAVMESLNISLVKINVNGITILDQAQSAKTGGPGIRMRGRDPGLNYGSLESSPAPSKLARLKSSTSGPHHAERVIDNVDITSHETRLQFMEVNAAVKNNKAKDDMLWDSTESESDYATEASSTLSKEVGYRLFTEAKQAHEGDELGEAGPASNLTPVAIATLPVQAKKRGLEAWLIYKQTSMPRRDTDNGDDTAASTPNAGFSSTMKESRLLAEKELYEQIASDLRGQLDQERRQRNLAEKLLKQERLHIQKLEAQLDKLERMDFEKELVCFPLYAPV</sequence>
<feature type="coiled-coil region" evidence="1">
    <location>
        <begin position="315"/>
        <end position="363"/>
    </location>
</feature>
<protein>
    <submittedName>
        <fullName evidence="3">Uncharacterized protein</fullName>
    </submittedName>
</protein>
<reference evidence="4" key="1">
    <citation type="submission" date="2024-04" db="EMBL/GenBank/DDBJ databases">
        <authorList>
            <person name="Shaw F."/>
            <person name="Minotto A."/>
        </authorList>
    </citation>
    <scope>NUCLEOTIDE SEQUENCE [LARGE SCALE GENOMIC DNA]</scope>
</reference>
<organism evidence="3 4">
    <name type="scientific">Somion occarium</name>
    <dbReference type="NCBI Taxonomy" id="3059160"/>
    <lineage>
        <taxon>Eukaryota</taxon>
        <taxon>Fungi</taxon>
        <taxon>Dikarya</taxon>
        <taxon>Basidiomycota</taxon>
        <taxon>Agaricomycotina</taxon>
        <taxon>Agaricomycetes</taxon>
        <taxon>Polyporales</taxon>
        <taxon>Cerrenaceae</taxon>
        <taxon>Somion</taxon>
    </lineage>
</organism>